<dbReference type="Proteomes" id="UP000001868">
    <property type="component" value="Plasmid pHLK1"/>
</dbReference>
<evidence type="ECO:0000256" key="8">
    <source>
        <dbReference type="PIRSR" id="PIRSR611782-2"/>
    </source>
</evidence>
<dbReference type="AlphaFoldDB" id="B4RI61"/>
<sequence length="482" mass="50242">MPKRQSRLLCSVALAAALAAGGVGPLTAPAAAAQPARNLPAGVPSSFADIVQRVAPAVVSIDVTRSAPARPNLPQLFPGFPFFFGFPGSPDGNNGTPSLPNARVSGSGFFITPTGYIVTNNHVVENATKVSVRTNEGRELEARVIGRDPLTDLAVLKVEGSNFPYVTFETNARPRVGDWVIAMGNPFGLGGTATSGIVSAYGRDIGEAYVDYLQIDAPINRGNSGGPTFDVYGRVIGVNTAIFSPSGGSVGIGFAIPAEIADRITKQLISGGSIVRGYIGAMVQNLTPEIAESLGIPGRKGALVAEVTPGGPGDLAGLRAGDAILSLNGQELTSSSDLTRRVGAAREGDRLRLEIWREGRRQTLELRAGRRPADDAPGVVNPADAASLGLTLRPLDQAARTQYRLPATARGVVIDAVSPGSDAAEKGLRAGDVIDRVGERSVAAPADVREAIDAARRQGRPSVLVRVWREGRSLFVPLRLTS</sequence>
<dbReference type="PANTHER" id="PTHR22939">
    <property type="entry name" value="SERINE PROTEASE FAMILY S1C HTRA-RELATED"/>
    <property type="match status" value="1"/>
</dbReference>
<keyword evidence="2 11" id="KW-0645">Protease</keyword>
<evidence type="ECO:0000256" key="1">
    <source>
        <dbReference type="ARBA" id="ARBA00010541"/>
    </source>
</evidence>
<evidence type="ECO:0000313" key="11">
    <source>
        <dbReference type="EMBL" id="ACG80036.1"/>
    </source>
</evidence>
<dbReference type="eggNOG" id="COG0265">
    <property type="taxonomic scope" value="Bacteria"/>
</dbReference>
<feature type="active site" description="Charge relay system" evidence="7">
    <location>
        <position position="152"/>
    </location>
</feature>
<gene>
    <name evidence="11" type="primary">htrA</name>
    <name evidence="11" type="ordered locus">PHZ_p0093</name>
</gene>
<dbReference type="SUPFAM" id="SSF50494">
    <property type="entry name" value="Trypsin-like serine proteases"/>
    <property type="match status" value="1"/>
</dbReference>
<dbReference type="Gene3D" id="2.40.10.120">
    <property type="match status" value="1"/>
</dbReference>
<keyword evidence="3 9" id="KW-0732">Signal</keyword>
<keyword evidence="5" id="KW-0378">Hydrolase</keyword>
<feature type="active site" description="Charge relay system" evidence="7">
    <location>
        <position position="122"/>
    </location>
</feature>
<dbReference type="KEGG" id="pzu:PHZ_p0093"/>
<dbReference type="GO" id="GO:0006508">
    <property type="term" value="P:proteolysis"/>
    <property type="evidence" value="ECO:0007669"/>
    <property type="project" value="UniProtKB-KW"/>
</dbReference>
<name>B4RI61_PHEZH</name>
<dbReference type="Gene3D" id="2.30.42.10">
    <property type="match status" value="2"/>
</dbReference>
<dbReference type="InterPro" id="IPR009003">
    <property type="entry name" value="Peptidase_S1_PA"/>
</dbReference>
<reference evidence="11 12" key="1">
    <citation type="journal article" date="2008" name="BMC Genomics">
        <title>Complete genome of Phenylobacterium zucineum - a novel facultative intracellular bacterium isolated from human erythroleukemia cell line K562.</title>
        <authorList>
            <person name="Luo Y."/>
            <person name="Xu X."/>
            <person name="Ding Z."/>
            <person name="Liu Z."/>
            <person name="Zhang B."/>
            <person name="Yan Z."/>
            <person name="Sun J."/>
            <person name="Hu S."/>
            <person name="Hu X."/>
        </authorList>
    </citation>
    <scope>NUCLEOTIDE SEQUENCE [LARGE SCALE GENOMIC DNA]</scope>
    <source>
        <strain evidence="12">HLK1</strain>
        <plasmid evidence="12">HLK1</plasmid>
        <plasmid evidence="12">Plasmid pHLK1</plasmid>
    </source>
</reference>
<dbReference type="PANTHER" id="PTHR22939:SF129">
    <property type="entry name" value="SERINE PROTEASE HTRA2, MITOCHONDRIAL"/>
    <property type="match status" value="1"/>
</dbReference>
<proteinExistence type="inferred from homology"/>
<dbReference type="PROSITE" id="PS50106">
    <property type="entry name" value="PDZ"/>
    <property type="match status" value="2"/>
</dbReference>
<feature type="signal peptide" evidence="9">
    <location>
        <begin position="1"/>
        <end position="32"/>
    </location>
</feature>
<dbReference type="InterPro" id="IPR011782">
    <property type="entry name" value="Pept_S1C_Do"/>
</dbReference>
<dbReference type="InterPro" id="IPR001478">
    <property type="entry name" value="PDZ"/>
</dbReference>
<comment type="similarity">
    <text evidence="1">Belongs to the peptidase S1C family.</text>
</comment>
<dbReference type="EMBL" id="CP000748">
    <property type="protein sequence ID" value="ACG80036.1"/>
    <property type="molecule type" value="Genomic_DNA"/>
</dbReference>
<keyword evidence="11" id="KW-0614">Plasmid</keyword>
<evidence type="ECO:0000259" key="10">
    <source>
        <dbReference type="PROSITE" id="PS50106"/>
    </source>
</evidence>
<evidence type="ECO:0000256" key="9">
    <source>
        <dbReference type="SAM" id="SignalP"/>
    </source>
</evidence>
<feature type="binding site" evidence="8">
    <location>
        <position position="122"/>
    </location>
    <ligand>
        <name>substrate</name>
    </ligand>
</feature>
<dbReference type="OrthoDB" id="9758917at2"/>
<dbReference type="Pfam" id="PF13180">
    <property type="entry name" value="PDZ_2"/>
    <property type="match status" value="1"/>
</dbReference>
<feature type="active site" description="Charge relay system" evidence="7">
    <location>
        <position position="224"/>
    </location>
</feature>
<dbReference type="InterPro" id="IPR036034">
    <property type="entry name" value="PDZ_sf"/>
</dbReference>
<dbReference type="HOGENOM" id="CLU_020120_1_0_5"/>
<evidence type="ECO:0000256" key="3">
    <source>
        <dbReference type="ARBA" id="ARBA00022729"/>
    </source>
</evidence>
<evidence type="ECO:0000256" key="6">
    <source>
        <dbReference type="ARBA" id="ARBA00022825"/>
    </source>
</evidence>
<keyword evidence="12" id="KW-1185">Reference proteome</keyword>
<dbReference type="RefSeq" id="WP_012520336.1">
    <property type="nucleotide sequence ID" value="NC_011143.1"/>
</dbReference>
<evidence type="ECO:0000313" key="12">
    <source>
        <dbReference type="Proteomes" id="UP000001868"/>
    </source>
</evidence>
<dbReference type="NCBIfam" id="TIGR02037">
    <property type="entry name" value="degP_htrA_DO"/>
    <property type="match status" value="1"/>
</dbReference>
<evidence type="ECO:0000256" key="2">
    <source>
        <dbReference type="ARBA" id="ARBA00022670"/>
    </source>
</evidence>
<feature type="domain" description="PDZ" evidence="10">
    <location>
        <begin position="363"/>
        <end position="470"/>
    </location>
</feature>
<dbReference type="GO" id="GO:0004252">
    <property type="term" value="F:serine-type endopeptidase activity"/>
    <property type="evidence" value="ECO:0007669"/>
    <property type="project" value="InterPro"/>
</dbReference>
<feature type="chain" id="PRO_5039439872" evidence="9">
    <location>
        <begin position="33"/>
        <end position="482"/>
    </location>
</feature>
<feature type="binding site" evidence="8">
    <location>
        <begin position="222"/>
        <end position="224"/>
    </location>
    <ligand>
        <name>substrate</name>
    </ligand>
</feature>
<evidence type="ECO:0000256" key="5">
    <source>
        <dbReference type="ARBA" id="ARBA00022801"/>
    </source>
</evidence>
<evidence type="ECO:0000256" key="7">
    <source>
        <dbReference type="PIRSR" id="PIRSR611782-1"/>
    </source>
</evidence>
<organism evidence="11 12">
    <name type="scientific">Phenylobacterium zucineum (strain HLK1)</name>
    <dbReference type="NCBI Taxonomy" id="450851"/>
    <lineage>
        <taxon>Bacteria</taxon>
        <taxon>Pseudomonadati</taxon>
        <taxon>Pseudomonadota</taxon>
        <taxon>Alphaproteobacteria</taxon>
        <taxon>Caulobacterales</taxon>
        <taxon>Caulobacteraceae</taxon>
        <taxon>Phenylobacterium</taxon>
    </lineage>
</organism>
<dbReference type="SMART" id="SM00228">
    <property type="entry name" value="PDZ"/>
    <property type="match status" value="2"/>
</dbReference>
<dbReference type="InterPro" id="IPR001940">
    <property type="entry name" value="Peptidase_S1C"/>
</dbReference>
<accession>B4RI61</accession>
<keyword evidence="4" id="KW-0677">Repeat</keyword>
<evidence type="ECO:0000256" key="4">
    <source>
        <dbReference type="ARBA" id="ARBA00022737"/>
    </source>
</evidence>
<geneLocation type="plasmid" evidence="12">
    <name>pHLK1</name>
</geneLocation>
<dbReference type="SUPFAM" id="SSF50156">
    <property type="entry name" value="PDZ domain-like"/>
    <property type="match status" value="2"/>
</dbReference>
<dbReference type="PRINTS" id="PR00834">
    <property type="entry name" value="PROTEASES2C"/>
</dbReference>
<feature type="domain" description="PDZ" evidence="10">
    <location>
        <begin position="276"/>
        <end position="359"/>
    </location>
</feature>
<dbReference type="Pfam" id="PF13365">
    <property type="entry name" value="Trypsin_2"/>
    <property type="match status" value="1"/>
</dbReference>
<dbReference type="CDD" id="cd10839">
    <property type="entry name" value="cpPDZ1_DegP-like"/>
    <property type="match status" value="1"/>
</dbReference>
<protein>
    <submittedName>
        <fullName evidence="11">Serine protease HtrA</fullName>
    </submittedName>
</protein>
<keyword evidence="6" id="KW-0720">Serine protease</keyword>
<feature type="binding site" evidence="8">
    <location>
        <position position="152"/>
    </location>
    <ligand>
        <name>substrate</name>
    </ligand>
</feature>